<protein>
    <submittedName>
        <fullName evidence="2">Uncharacterized protein</fullName>
    </submittedName>
</protein>
<dbReference type="EMBL" id="JXTC01000179">
    <property type="protein sequence ID" value="PON83365.1"/>
    <property type="molecule type" value="Genomic_DNA"/>
</dbReference>
<accession>A0A2P5ECU7</accession>
<feature type="non-terminal residue" evidence="2">
    <location>
        <position position="1"/>
    </location>
</feature>
<sequence length="59" mass="6372">HIRCPRLPSRANPFLSNPPPNYRSSPLADFGGLAAKTTKCTLTWSVTITCPSPGVEFVT</sequence>
<feature type="region of interest" description="Disordered" evidence="1">
    <location>
        <begin position="1"/>
        <end position="20"/>
    </location>
</feature>
<comment type="caution">
    <text evidence="2">The sequence shown here is derived from an EMBL/GenBank/DDBJ whole genome shotgun (WGS) entry which is preliminary data.</text>
</comment>
<evidence type="ECO:0000256" key="1">
    <source>
        <dbReference type="SAM" id="MobiDB-lite"/>
    </source>
</evidence>
<dbReference type="Proteomes" id="UP000237000">
    <property type="component" value="Unassembled WGS sequence"/>
</dbReference>
<dbReference type="OrthoDB" id="10385139at2759"/>
<organism evidence="2 3">
    <name type="scientific">Trema orientale</name>
    <name type="common">Charcoal tree</name>
    <name type="synonym">Celtis orientalis</name>
    <dbReference type="NCBI Taxonomy" id="63057"/>
    <lineage>
        <taxon>Eukaryota</taxon>
        <taxon>Viridiplantae</taxon>
        <taxon>Streptophyta</taxon>
        <taxon>Embryophyta</taxon>
        <taxon>Tracheophyta</taxon>
        <taxon>Spermatophyta</taxon>
        <taxon>Magnoliopsida</taxon>
        <taxon>eudicotyledons</taxon>
        <taxon>Gunneridae</taxon>
        <taxon>Pentapetalae</taxon>
        <taxon>rosids</taxon>
        <taxon>fabids</taxon>
        <taxon>Rosales</taxon>
        <taxon>Cannabaceae</taxon>
        <taxon>Trema</taxon>
    </lineage>
</organism>
<proteinExistence type="predicted"/>
<dbReference type="InParanoid" id="A0A2P5ECU7"/>
<reference evidence="3" key="1">
    <citation type="submission" date="2016-06" db="EMBL/GenBank/DDBJ databases">
        <title>Parallel loss of symbiosis genes in relatives of nitrogen-fixing non-legume Parasponia.</title>
        <authorList>
            <person name="Van Velzen R."/>
            <person name="Holmer R."/>
            <person name="Bu F."/>
            <person name="Rutten L."/>
            <person name="Van Zeijl A."/>
            <person name="Liu W."/>
            <person name="Santuari L."/>
            <person name="Cao Q."/>
            <person name="Sharma T."/>
            <person name="Shen D."/>
            <person name="Roswanjaya Y."/>
            <person name="Wardhani T."/>
            <person name="Kalhor M.S."/>
            <person name="Jansen J."/>
            <person name="Van den Hoogen J."/>
            <person name="Gungor B."/>
            <person name="Hartog M."/>
            <person name="Hontelez J."/>
            <person name="Verver J."/>
            <person name="Yang W.-C."/>
            <person name="Schijlen E."/>
            <person name="Repin R."/>
            <person name="Schilthuizen M."/>
            <person name="Schranz E."/>
            <person name="Heidstra R."/>
            <person name="Miyata K."/>
            <person name="Fedorova E."/>
            <person name="Kohlen W."/>
            <person name="Bisseling T."/>
            <person name="Smit S."/>
            <person name="Geurts R."/>
        </authorList>
    </citation>
    <scope>NUCLEOTIDE SEQUENCE [LARGE SCALE GENOMIC DNA]</scope>
    <source>
        <strain evidence="3">cv. RG33-2</strain>
    </source>
</reference>
<gene>
    <name evidence="2" type="ORF">TorRG33x02_207800</name>
</gene>
<keyword evidence="3" id="KW-1185">Reference proteome</keyword>
<dbReference type="AlphaFoldDB" id="A0A2P5ECU7"/>
<name>A0A2P5ECU7_TREOI</name>
<evidence type="ECO:0000313" key="2">
    <source>
        <dbReference type="EMBL" id="PON83365.1"/>
    </source>
</evidence>
<evidence type="ECO:0000313" key="3">
    <source>
        <dbReference type="Proteomes" id="UP000237000"/>
    </source>
</evidence>